<evidence type="ECO:0000259" key="6">
    <source>
        <dbReference type="PROSITE" id="PS50050"/>
    </source>
</evidence>
<accession>A0A267F818</accession>
<feature type="chain" id="PRO_5013351917" description="TNFR-Cys domain-containing protein" evidence="5">
    <location>
        <begin position="25"/>
        <end position="1894"/>
    </location>
</feature>
<feature type="region of interest" description="Disordered" evidence="3">
    <location>
        <begin position="156"/>
        <end position="289"/>
    </location>
</feature>
<feature type="compositionally biased region" description="Low complexity" evidence="3">
    <location>
        <begin position="378"/>
        <end position="388"/>
    </location>
</feature>
<proteinExistence type="predicted"/>
<feature type="region of interest" description="Disordered" evidence="3">
    <location>
        <begin position="378"/>
        <end position="422"/>
    </location>
</feature>
<sequence length="1894" mass="202779">NMEQHTIKIVYAILSSLLLNISNASSFSSLEAFDERSFDAPLVKTSWPFILNIQSPYKTEVDFAESPDNSTYVVLANFTNFGANRGAVQLRLVGPSELVVSVAEVQDEPSDSESFNLTANTLLVYTVAAVGCVSLLSCVIAIVYLCVASAQDPEPVPADSSSVLTDPEPSKHPLLANATRLSSPCSTPPLHQGASPVAGSGLTNGALTRSPLFSQTPRRTASSASAGNHSRGGGGFGGPQQQPPAMAASDVAATLPRIGGSGAGVGFGPRPPPPSLAEPPHPPLLTSVASSAASAASAASFATMPRRQIARDFVDTAAYSSAQTPTRPAERYISLDANDKRYVALTGQTSLDAYAPAAYRPSNGDLVHVSPPVVASSAASSTMSPRSVLKSPGPRSQQSSSASSGGTGFGSGGTGGTGGGGTTKQLRFTHTVTMVTVSLCIVSLCCAQQMPIGAGDDNKLVRLIVRMPAGSVRSVSLFTNHTGSGWTARPAASSPLLNNYLVDLPYQAGSGPDCERAGCSHACLRTGAQLMCRCPVGHVQESGTPGRCAPLARCGVGFSCLNGGACRDTPDGPKCLPASFLNDCDLPCPLGHYRSRECNREAGLPKECKVCSPTCTAEEFEQSPCLGSHNRRCAPKSQLPGLSSDRAPHQGPDANLIWEDLATADAAAANSPTGLSVDIAWDSERRQQATLRRSGAFTISVTLEEMSYGVELLPVNHSVANSNGAYVSRPDLPPGEAQGTLANRCPYPLPLAFVLTSHEEPDQVSMGELDKQLPGYSPTLKACMTYTSFGNWNVASLPGIVCANPGRLTDLFSDSAQLSGHEGYLVVGQTFCNDRLQECKQCLLGCSRPISHGHPACAITTDELDDGWSPKLAECYTCCARDNCSALCDKYYTPNCKTFRCMRGSFFSYTMRPVWAPGPKSFHCHVAPKPRQLLYKATAVVTYERLSLKRTLAIEARIDSDGRPGPATRQFDSVLNATLHGGPPDTLPDVIGGGEAGILHAGRWRGGSAGQPLTNVRMAKVTRSITVWPSEPMGVTASQWNGTDCAKADKLLDGMRGDVGASASTDSTPSTFEPAPDLRVDKLTGLAYRVRRRDSQPRLQLHIDSRSSVLASLGLPEAVLVRSLIRSAVYLRPDGDWIVELAGGLKSSPGRFRLEVWDPASGGARPNRLYNFEIGLRDNHRFQLRFIVPGQPGSSVDYNRTFHLVAIDAWGTVRIVTERLSTASAAAASAGSASASSILFPRSERLHGNKLEQQQQKQKLAGQPASAALPPLYLGLLVAAAAVCLLLLGLAQLWPAPAPPPDHSPKRSHRLLFLLYALIRPAYLILFSFTALTLSLCVLAGPPVASLRVQLADFLRTARAGQALRQTELAGHMSAELARQYDHLILQRQLCVKQLNDTWLDVEANLTSMSARYLGRGEQFSELQSAVLHRMQTVADELNSDLAEFRNRFNELYSEYAQRIDSRIEHDRVTNSWWVQPVKKLYDEVRRQRSAKGVSTRPFPLWSGLQPPGSAGGGSSGPQAGRIFAQKLPRLTLDRINASVVGSLGAGSRGQPYRPYNADQMRHEFKPTKNEWTVLMDSPMELRGGAAADSAGAAGGGGDDSSGWPELTVWHLLAGSIALDALWLLHNIFASLHTAGVMLTGQPLVINCRQEGAGPNRKSNRVSAAAGRILRSTFVPRLVGGAAVLLALWLLSANLDELASPRFLDAVGFYDGLLMPARARLRLVNSGLAQHAARLNEQVVRAEERAVEARLQHYQEIIRVWHAWLSRLAGAQCAAARAYRPDAACPEWPTADGQPPKLQLSPCRLPLVTARPFTGYDPAAELDTLVAASWRLLAPTRRLAGVALWIIFYFYVGKLAWNLLGPLLWEACLRLKLLPRRRLYRVPTTVAAPAAAAD</sequence>
<evidence type="ECO:0000256" key="4">
    <source>
        <dbReference type="SAM" id="Phobius"/>
    </source>
</evidence>
<evidence type="ECO:0000313" key="8">
    <source>
        <dbReference type="Proteomes" id="UP000215902"/>
    </source>
</evidence>
<reference evidence="7 8" key="1">
    <citation type="submission" date="2017-06" db="EMBL/GenBank/DDBJ databases">
        <title>A platform for efficient transgenesis in Macrostomum lignano, a flatworm model organism for stem cell research.</title>
        <authorList>
            <person name="Berezikov E."/>
        </authorList>
    </citation>
    <scope>NUCLEOTIDE SEQUENCE [LARGE SCALE GENOMIC DNA]</scope>
    <source>
        <strain evidence="7">DV1</strain>
        <tissue evidence="7">Whole organism</tissue>
    </source>
</reference>
<feature type="compositionally biased region" description="Pro residues" evidence="3">
    <location>
        <begin position="269"/>
        <end position="283"/>
    </location>
</feature>
<dbReference type="STRING" id="282301.A0A267F818"/>
<feature type="transmembrane region" description="Helical" evidence="4">
    <location>
        <begin position="1272"/>
        <end position="1291"/>
    </location>
</feature>
<comment type="caution">
    <text evidence="1">Lacks conserved residue(s) required for the propagation of feature annotation.</text>
</comment>
<feature type="non-terminal residue" evidence="7">
    <location>
        <position position="1"/>
    </location>
</feature>
<dbReference type="EMBL" id="NIVC01001331">
    <property type="protein sequence ID" value="PAA69354.1"/>
    <property type="molecule type" value="Genomic_DNA"/>
</dbReference>
<feature type="repeat" description="TNFR-Cys" evidence="1">
    <location>
        <begin position="587"/>
        <end position="633"/>
    </location>
</feature>
<feature type="coiled-coil region" evidence="2">
    <location>
        <begin position="1725"/>
        <end position="1752"/>
    </location>
</feature>
<keyword evidence="4" id="KW-0472">Membrane</keyword>
<feature type="coiled-coil region" evidence="2">
    <location>
        <begin position="1428"/>
        <end position="1455"/>
    </location>
</feature>
<feature type="transmembrane region" description="Helical" evidence="4">
    <location>
        <begin position="122"/>
        <end position="145"/>
    </location>
</feature>
<keyword evidence="2" id="KW-0175">Coiled coil</keyword>
<evidence type="ECO:0000256" key="1">
    <source>
        <dbReference type="PROSITE-ProRule" id="PRU00206"/>
    </source>
</evidence>
<dbReference type="InterPro" id="IPR001368">
    <property type="entry name" value="TNFR/NGFR_Cys_rich_reg"/>
</dbReference>
<feature type="compositionally biased region" description="Polar residues" evidence="3">
    <location>
        <begin position="201"/>
        <end position="220"/>
    </location>
</feature>
<feature type="region of interest" description="Disordered" evidence="3">
    <location>
        <begin position="1493"/>
        <end position="1521"/>
    </location>
</feature>
<dbReference type="Proteomes" id="UP000215902">
    <property type="component" value="Unassembled WGS sequence"/>
</dbReference>
<organism evidence="7 8">
    <name type="scientific">Macrostomum lignano</name>
    <dbReference type="NCBI Taxonomy" id="282301"/>
    <lineage>
        <taxon>Eukaryota</taxon>
        <taxon>Metazoa</taxon>
        <taxon>Spiralia</taxon>
        <taxon>Lophotrochozoa</taxon>
        <taxon>Platyhelminthes</taxon>
        <taxon>Rhabditophora</taxon>
        <taxon>Macrostomorpha</taxon>
        <taxon>Macrostomida</taxon>
        <taxon>Macrostomidae</taxon>
        <taxon>Macrostomum</taxon>
    </lineage>
</organism>
<evidence type="ECO:0000313" key="7">
    <source>
        <dbReference type="EMBL" id="PAA69354.1"/>
    </source>
</evidence>
<evidence type="ECO:0000256" key="5">
    <source>
        <dbReference type="SAM" id="SignalP"/>
    </source>
</evidence>
<keyword evidence="1" id="KW-1015">Disulfide bond</keyword>
<feature type="signal peptide" evidence="5">
    <location>
        <begin position="1"/>
        <end position="24"/>
    </location>
</feature>
<feature type="disulfide bond" evidence="1">
    <location>
        <begin position="615"/>
        <end position="633"/>
    </location>
</feature>
<feature type="compositionally biased region" description="Low complexity" evidence="3">
    <location>
        <begin position="239"/>
        <end position="249"/>
    </location>
</feature>
<evidence type="ECO:0000256" key="3">
    <source>
        <dbReference type="SAM" id="MobiDB-lite"/>
    </source>
</evidence>
<feature type="domain" description="TNFR-Cys" evidence="6">
    <location>
        <begin position="587"/>
        <end position="633"/>
    </location>
</feature>
<gene>
    <name evidence="7" type="ORF">BOX15_Mlig019137g1</name>
</gene>
<keyword evidence="8" id="KW-1185">Reference proteome</keyword>
<keyword evidence="4" id="KW-0812">Transmembrane</keyword>
<keyword evidence="4" id="KW-1133">Transmembrane helix</keyword>
<evidence type="ECO:0000256" key="2">
    <source>
        <dbReference type="SAM" id="Coils"/>
    </source>
</evidence>
<keyword evidence="5" id="KW-0732">Signal</keyword>
<protein>
    <recommendedName>
        <fullName evidence="6">TNFR-Cys domain-containing protein</fullName>
    </recommendedName>
</protein>
<name>A0A267F818_9PLAT</name>
<feature type="transmembrane region" description="Helical" evidence="4">
    <location>
        <begin position="1839"/>
        <end position="1857"/>
    </location>
</feature>
<dbReference type="PROSITE" id="PS50050">
    <property type="entry name" value="TNFR_NGFR_2"/>
    <property type="match status" value="1"/>
</dbReference>
<comment type="caution">
    <text evidence="7">The sequence shown here is derived from an EMBL/GenBank/DDBJ whole genome shotgun (WGS) entry which is preliminary data.</text>
</comment>
<dbReference type="OrthoDB" id="5965479at2759"/>
<feature type="compositionally biased region" description="Gly residues" evidence="3">
    <location>
        <begin position="405"/>
        <end position="422"/>
    </location>
</feature>
<feature type="transmembrane region" description="Helical" evidence="4">
    <location>
        <begin position="1311"/>
        <end position="1341"/>
    </location>
</feature>